<gene>
    <name evidence="1" type="ORF">PXEA_LOCUS2548</name>
</gene>
<reference evidence="1" key="1">
    <citation type="submission" date="2018-11" db="EMBL/GenBank/DDBJ databases">
        <authorList>
            <consortium name="Pathogen Informatics"/>
        </authorList>
    </citation>
    <scope>NUCLEOTIDE SEQUENCE</scope>
</reference>
<evidence type="ECO:0000313" key="2">
    <source>
        <dbReference type="Proteomes" id="UP000784294"/>
    </source>
</evidence>
<comment type="caution">
    <text evidence="1">The sequence shown here is derived from an EMBL/GenBank/DDBJ whole genome shotgun (WGS) entry which is preliminary data.</text>
</comment>
<name>A0A3S5AZN0_9PLAT</name>
<organism evidence="1 2">
    <name type="scientific">Protopolystoma xenopodis</name>
    <dbReference type="NCBI Taxonomy" id="117903"/>
    <lineage>
        <taxon>Eukaryota</taxon>
        <taxon>Metazoa</taxon>
        <taxon>Spiralia</taxon>
        <taxon>Lophotrochozoa</taxon>
        <taxon>Platyhelminthes</taxon>
        <taxon>Monogenea</taxon>
        <taxon>Polyopisthocotylea</taxon>
        <taxon>Polystomatidea</taxon>
        <taxon>Polystomatidae</taxon>
        <taxon>Protopolystoma</taxon>
    </lineage>
</organism>
<evidence type="ECO:0000313" key="1">
    <source>
        <dbReference type="EMBL" id="VEL09108.1"/>
    </source>
</evidence>
<proteinExistence type="predicted"/>
<dbReference type="Proteomes" id="UP000784294">
    <property type="component" value="Unassembled WGS sequence"/>
</dbReference>
<dbReference type="AlphaFoldDB" id="A0A3S5AZN0"/>
<sequence length="71" mass="7925">MVKRLHHLWLTYASDLIDWSRLSNQLISGSSPATASLSNQFEKLLRMDYVGAPILLLRSSSTCQVSLSVFA</sequence>
<dbReference type="OrthoDB" id="124041at2759"/>
<protein>
    <submittedName>
        <fullName evidence="1">Uncharacterized protein</fullName>
    </submittedName>
</protein>
<keyword evidence="2" id="KW-1185">Reference proteome</keyword>
<dbReference type="EMBL" id="CAAALY010005471">
    <property type="protein sequence ID" value="VEL09108.1"/>
    <property type="molecule type" value="Genomic_DNA"/>
</dbReference>
<accession>A0A3S5AZN0</accession>